<reference evidence="4" key="1">
    <citation type="journal article" date="2017" name="Nature">
        <title>Asgard archaea illuminate the origin of eukaryotic cellular complexity.</title>
        <authorList>
            <person name="Zaremba-Niedzwiedzka K."/>
            <person name="Caceres E.F."/>
            <person name="Saw J.H."/>
            <person name="Backstrom D."/>
            <person name="Juzokaite L."/>
            <person name="Vancaester E."/>
            <person name="Seitz K.W."/>
            <person name="Anantharaman K."/>
            <person name="Starnawski P."/>
            <person name="Kjeldsen K.U."/>
            <person name="Scott M.B."/>
            <person name="Nunoura T."/>
            <person name="Banfield J.F."/>
            <person name="Schramm A."/>
            <person name="Baker B.J."/>
            <person name="Spang A."/>
            <person name="Ettema T.J.G."/>
        </authorList>
    </citation>
    <scope>NUCLEOTIDE SEQUENCE</scope>
    <source>
        <strain evidence="4">LCB_4</strain>
    </source>
</reference>
<dbReference type="Proteomes" id="UP000186851">
    <property type="component" value="Chromosome"/>
</dbReference>
<feature type="transmembrane region" description="Helical" evidence="2">
    <location>
        <begin position="60"/>
        <end position="82"/>
    </location>
</feature>
<keyword evidence="4" id="KW-0482">Metalloprotease</keyword>
<keyword evidence="2" id="KW-0472">Membrane</keyword>
<dbReference type="GO" id="GO:0008237">
    <property type="term" value="F:metallopeptidase activity"/>
    <property type="evidence" value="ECO:0007669"/>
    <property type="project" value="UniProtKB-KW"/>
</dbReference>
<dbReference type="Pfam" id="PF02517">
    <property type="entry name" value="Rce1-like"/>
    <property type="match status" value="1"/>
</dbReference>
<feature type="domain" description="CAAX prenyl protease 2/Lysostaphin resistance protein A-like" evidence="3">
    <location>
        <begin position="146"/>
        <end position="233"/>
    </location>
</feature>
<evidence type="ECO:0000259" key="3">
    <source>
        <dbReference type="Pfam" id="PF02517"/>
    </source>
</evidence>
<dbReference type="EMBL" id="CP091871">
    <property type="protein sequence ID" value="WEU40507.1"/>
    <property type="molecule type" value="Genomic_DNA"/>
</dbReference>
<evidence type="ECO:0000313" key="5">
    <source>
        <dbReference type="Proteomes" id="UP000186851"/>
    </source>
</evidence>
<sequence length="248" mass="27617">MSETEYTRSGSHPQTENRELTTDNLKSDDKGWSGFHALLMWGFGVFILISFSYLSVLNEWLARIIIELLIGLTPVLLVLAFFNKRFNDLGLMKPSLKEALIGLGFGLIGVVAGILAFYLEILIFGGYPPGYLDFQLKFTPFQLTDLLIWVAFSIMIVAPCEEIFSRGFIQKGLENSGGVVFGLIAASILFGLIHLEPFRIFPNTLQGFTLGAAYICSKSKTSVSIIAHAVLNTLIFILMYIFPFYFGL</sequence>
<protein>
    <submittedName>
        <fullName evidence="4">CPBP family intramembrane metalloprotease</fullName>
    </submittedName>
</protein>
<proteinExistence type="predicted"/>
<feature type="transmembrane region" description="Helical" evidence="2">
    <location>
        <begin position="146"/>
        <end position="164"/>
    </location>
</feature>
<dbReference type="InterPro" id="IPR003675">
    <property type="entry name" value="Rce1/LyrA-like_dom"/>
</dbReference>
<keyword evidence="4" id="KW-0645">Protease</keyword>
<evidence type="ECO:0000256" key="1">
    <source>
        <dbReference type="SAM" id="MobiDB-lite"/>
    </source>
</evidence>
<feature type="transmembrane region" description="Helical" evidence="2">
    <location>
        <begin position="176"/>
        <end position="194"/>
    </location>
</feature>
<evidence type="ECO:0000256" key="2">
    <source>
        <dbReference type="SAM" id="Phobius"/>
    </source>
</evidence>
<accession>A0AAF0D2I0</accession>
<feature type="transmembrane region" description="Helical" evidence="2">
    <location>
        <begin position="103"/>
        <end position="126"/>
    </location>
</feature>
<feature type="transmembrane region" description="Helical" evidence="2">
    <location>
        <begin position="35"/>
        <end position="54"/>
    </location>
</feature>
<keyword evidence="2" id="KW-1133">Transmembrane helix</keyword>
<keyword evidence="2" id="KW-0812">Transmembrane</keyword>
<keyword evidence="4" id="KW-0378">Hydrolase</keyword>
<gene>
    <name evidence="4" type="ORF">OdinLCB4_000825</name>
</gene>
<feature type="region of interest" description="Disordered" evidence="1">
    <location>
        <begin position="1"/>
        <end position="23"/>
    </location>
</feature>
<feature type="transmembrane region" description="Helical" evidence="2">
    <location>
        <begin position="229"/>
        <end position="246"/>
    </location>
</feature>
<organism evidence="4 5">
    <name type="scientific">Odinarchaeota yellowstonii (strain LCB_4)</name>
    <dbReference type="NCBI Taxonomy" id="1841599"/>
    <lineage>
        <taxon>Archaea</taxon>
        <taxon>Promethearchaeati</taxon>
        <taxon>Candidatus Odinarchaeota</taxon>
        <taxon>Candidatus Odinarchaeia</taxon>
        <taxon>Candidatus Odinarchaeales</taxon>
        <taxon>Candidatus Odinarchaeaceae</taxon>
        <taxon>Candidatus Odinarchaeum</taxon>
    </lineage>
</organism>
<dbReference type="GO" id="GO:0080120">
    <property type="term" value="P:CAAX-box protein maturation"/>
    <property type="evidence" value="ECO:0007669"/>
    <property type="project" value="UniProtKB-ARBA"/>
</dbReference>
<reference evidence="4" key="2">
    <citation type="journal article" date="2022" name="Nat. Microbiol.">
        <title>A closed Candidatus Odinarchaeum chromosome exposes Asgard archaeal viruses.</title>
        <authorList>
            <person name="Tamarit D."/>
            <person name="Caceres E.F."/>
            <person name="Krupovic M."/>
            <person name="Nijland R."/>
            <person name="Eme L."/>
            <person name="Robinson N.P."/>
            <person name="Ettema T.J.G."/>
        </authorList>
    </citation>
    <scope>NUCLEOTIDE SEQUENCE</scope>
    <source>
        <strain evidence="4">LCB_4</strain>
    </source>
</reference>
<evidence type="ECO:0000313" key="4">
    <source>
        <dbReference type="EMBL" id="WEU40507.1"/>
    </source>
</evidence>
<name>A0AAF0D2I0_ODILC</name>
<feature type="compositionally biased region" description="Polar residues" evidence="1">
    <location>
        <begin position="1"/>
        <end position="14"/>
    </location>
</feature>
<dbReference type="AlphaFoldDB" id="A0AAF0D2I0"/>
<dbReference type="KEGG" id="oyw:OdinLCB4_000825"/>
<dbReference type="GO" id="GO:0004175">
    <property type="term" value="F:endopeptidase activity"/>
    <property type="evidence" value="ECO:0007669"/>
    <property type="project" value="UniProtKB-ARBA"/>
</dbReference>